<evidence type="ECO:0000313" key="1">
    <source>
        <dbReference type="EMBL" id="KAJ0963195.1"/>
    </source>
</evidence>
<gene>
    <name evidence="1" type="ORF">J5N97_028317</name>
</gene>
<accession>A0A9D5H4P9</accession>
<protein>
    <submittedName>
        <fullName evidence="1">Uncharacterized protein</fullName>
    </submittedName>
</protein>
<reference evidence="1" key="1">
    <citation type="submission" date="2021-03" db="EMBL/GenBank/DDBJ databases">
        <authorList>
            <person name="Li Z."/>
            <person name="Yang C."/>
        </authorList>
    </citation>
    <scope>NUCLEOTIDE SEQUENCE</scope>
    <source>
        <strain evidence="1">Dzin_1.0</strain>
        <tissue evidence="1">Leaf</tissue>
    </source>
</reference>
<proteinExistence type="predicted"/>
<organism evidence="1 2">
    <name type="scientific">Dioscorea zingiberensis</name>
    <dbReference type="NCBI Taxonomy" id="325984"/>
    <lineage>
        <taxon>Eukaryota</taxon>
        <taxon>Viridiplantae</taxon>
        <taxon>Streptophyta</taxon>
        <taxon>Embryophyta</taxon>
        <taxon>Tracheophyta</taxon>
        <taxon>Spermatophyta</taxon>
        <taxon>Magnoliopsida</taxon>
        <taxon>Liliopsida</taxon>
        <taxon>Dioscoreales</taxon>
        <taxon>Dioscoreaceae</taxon>
        <taxon>Dioscorea</taxon>
    </lineage>
</organism>
<name>A0A9D5H4P9_9LILI</name>
<sequence>MTTPAVGELAVLCHECPASPGHPFACQCASRELWPRRPFAGPSPFAAAPRARPHTTIPFSRPPFSCDVRGLRARIAAAPPCCLWRPPLQLAPSPLLRTVTPPEHRATPVAPPPPPPLLLCLEGLESPAPSNEPPYLPLATLPLPLPLCSSMPTFDLQPHLCLVLGKNRRRTSANRPSRPY</sequence>
<keyword evidence="2" id="KW-1185">Reference proteome</keyword>
<dbReference type="Proteomes" id="UP001085076">
    <property type="component" value="Miscellaneous, Linkage group lg09"/>
</dbReference>
<dbReference type="EMBL" id="JAGGNH010000009">
    <property type="protein sequence ID" value="KAJ0963195.1"/>
    <property type="molecule type" value="Genomic_DNA"/>
</dbReference>
<reference evidence="1" key="2">
    <citation type="journal article" date="2022" name="Hortic Res">
        <title>The genome of Dioscorea zingiberensis sheds light on the biosynthesis, origin and evolution of the medicinally important diosgenin saponins.</title>
        <authorList>
            <person name="Li Y."/>
            <person name="Tan C."/>
            <person name="Li Z."/>
            <person name="Guo J."/>
            <person name="Li S."/>
            <person name="Chen X."/>
            <person name="Wang C."/>
            <person name="Dai X."/>
            <person name="Yang H."/>
            <person name="Song W."/>
            <person name="Hou L."/>
            <person name="Xu J."/>
            <person name="Tong Z."/>
            <person name="Xu A."/>
            <person name="Yuan X."/>
            <person name="Wang W."/>
            <person name="Yang Q."/>
            <person name="Chen L."/>
            <person name="Sun Z."/>
            <person name="Wang K."/>
            <person name="Pan B."/>
            <person name="Chen J."/>
            <person name="Bao Y."/>
            <person name="Liu F."/>
            <person name="Qi X."/>
            <person name="Gang D.R."/>
            <person name="Wen J."/>
            <person name="Li J."/>
        </authorList>
    </citation>
    <scope>NUCLEOTIDE SEQUENCE</scope>
    <source>
        <strain evidence="1">Dzin_1.0</strain>
    </source>
</reference>
<dbReference type="AlphaFoldDB" id="A0A9D5H4P9"/>
<comment type="caution">
    <text evidence="1">The sequence shown here is derived from an EMBL/GenBank/DDBJ whole genome shotgun (WGS) entry which is preliminary data.</text>
</comment>
<evidence type="ECO:0000313" key="2">
    <source>
        <dbReference type="Proteomes" id="UP001085076"/>
    </source>
</evidence>